<comment type="caution">
    <text evidence="1">The sequence shown here is derived from an EMBL/GenBank/DDBJ whole genome shotgun (WGS) entry which is preliminary data.</text>
</comment>
<evidence type="ECO:0000313" key="1">
    <source>
        <dbReference type="EMBL" id="MBD8527661.1"/>
    </source>
</evidence>
<proteinExistence type="predicted"/>
<dbReference type="EMBL" id="JACYTR010000059">
    <property type="protein sequence ID" value="MBD8527661.1"/>
    <property type="molecule type" value="Genomic_DNA"/>
</dbReference>
<organism evidence="1 2">
    <name type="scientific">Pseudomarimonas arenosa</name>
    <dbReference type="NCBI Taxonomy" id="2774145"/>
    <lineage>
        <taxon>Bacteria</taxon>
        <taxon>Pseudomonadati</taxon>
        <taxon>Pseudomonadota</taxon>
        <taxon>Gammaproteobacteria</taxon>
        <taxon>Lysobacterales</taxon>
        <taxon>Lysobacteraceae</taxon>
        <taxon>Pseudomarimonas</taxon>
    </lineage>
</organism>
<dbReference type="PROSITE" id="PS51257">
    <property type="entry name" value="PROKAR_LIPOPROTEIN"/>
    <property type="match status" value="1"/>
</dbReference>
<reference evidence="1 2" key="1">
    <citation type="submission" date="2020-09" db="EMBL/GenBank/DDBJ databases">
        <title>Pseudoxanthomonas sp. CAU 1598 isolated from sand of Yaerae Beach.</title>
        <authorList>
            <person name="Kim W."/>
        </authorList>
    </citation>
    <scope>NUCLEOTIDE SEQUENCE [LARGE SCALE GENOMIC DNA]</scope>
    <source>
        <strain evidence="1 2">CAU 1598</strain>
    </source>
</reference>
<name>A0AAW3ZU88_9GAMM</name>
<sequence>MQRKVVMRISMVGLAIVVLSVLATACSGRVARPGSNGSVLVWAEDRFTEVATVEQGRRYRIAVWGGWTDWWINSTPRGFDSTFMLRAFERHRVLPNAKWFALGGLVAASDEDLGALDELVAEQAFDLTPFLDPGRLWTAPTSGSLYLFANDVPWAYFNNRGAIEVRVEEAGSIDPGRVSDGVASPVQSKQ</sequence>
<dbReference type="Gene3D" id="2.60.120.430">
    <property type="entry name" value="Galactose-binding lectin"/>
    <property type="match status" value="1"/>
</dbReference>
<protein>
    <submittedName>
        <fullName evidence="1">Uncharacterized protein</fullName>
    </submittedName>
</protein>
<dbReference type="RefSeq" id="WP_192031081.1">
    <property type="nucleotide sequence ID" value="NZ_JACYTR010000059.1"/>
</dbReference>
<keyword evidence="2" id="KW-1185">Reference proteome</keyword>
<accession>A0AAW3ZU88</accession>
<evidence type="ECO:0000313" key="2">
    <source>
        <dbReference type="Proteomes" id="UP000613768"/>
    </source>
</evidence>
<dbReference type="Proteomes" id="UP000613768">
    <property type="component" value="Unassembled WGS sequence"/>
</dbReference>
<dbReference type="AlphaFoldDB" id="A0AAW3ZU88"/>
<gene>
    <name evidence="1" type="ORF">IFO71_18095</name>
</gene>